<evidence type="ECO:0000313" key="1">
    <source>
        <dbReference type="EMBL" id="KKL49451.1"/>
    </source>
</evidence>
<organism evidence="1">
    <name type="scientific">marine sediment metagenome</name>
    <dbReference type="NCBI Taxonomy" id="412755"/>
    <lineage>
        <taxon>unclassified sequences</taxon>
        <taxon>metagenomes</taxon>
        <taxon>ecological metagenomes</taxon>
    </lineage>
</organism>
<dbReference type="AlphaFoldDB" id="A0A0F9D707"/>
<proteinExistence type="predicted"/>
<reference evidence="1" key="1">
    <citation type="journal article" date="2015" name="Nature">
        <title>Complex archaea that bridge the gap between prokaryotes and eukaryotes.</title>
        <authorList>
            <person name="Spang A."/>
            <person name="Saw J.H."/>
            <person name="Jorgensen S.L."/>
            <person name="Zaremba-Niedzwiedzka K."/>
            <person name="Martijn J."/>
            <person name="Lind A.E."/>
            <person name="van Eijk R."/>
            <person name="Schleper C."/>
            <person name="Guy L."/>
            <person name="Ettema T.J."/>
        </authorList>
    </citation>
    <scope>NUCLEOTIDE SEQUENCE</scope>
</reference>
<comment type="caution">
    <text evidence="1">The sequence shown here is derived from an EMBL/GenBank/DDBJ whole genome shotgun (WGS) entry which is preliminary data.</text>
</comment>
<sequence>MVPAPLIKTGSKDETRMITLEDLEVRYEQIRSVNPKSDNAQLGNVRIPEIQQNTWEKTLHVPIIAFSSMPGPVNVWIWTSSTI</sequence>
<dbReference type="EMBL" id="LAZR01032954">
    <property type="protein sequence ID" value="KKL49451.1"/>
    <property type="molecule type" value="Genomic_DNA"/>
</dbReference>
<protein>
    <submittedName>
        <fullName evidence="1">Uncharacterized protein</fullName>
    </submittedName>
</protein>
<accession>A0A0F9D707</accession>
<gene>
    <name evidence="1" type="ORF">LCGC14_2315420</name>
</gene>
<name>A0A0F9D707_9ZZZZ</name>